<keyword evidence="1" id="KW-0812">Transmembrane</keyword>
<proteinExistence type="evidence at transcript level"/>
<dbReference type="EMBL" id="KX661032">
    <property type="protein sequence ID" value="AOT85632.1"/>
    <property type="molecule type" value="mRNA"/>
</dbReference>
<feature type="transmembrane region" description="Helical" evidence="1">
    <location>
        <begin position="158"/>
        <end position="179"/>
    </location>
</feature>
<sequence>MEFMKEPRQIWSDVKKVRKVYNNWDALTPVKQMYYLHEVGRLSGIVIGVRTMHDCRINASSFMMAPVLLLYYILAVYTVYFRSMNGQFAEGLQSLAISGLYSSALLSYIYVVFSEKRFMLHKLSKFSQLNVYNDDHEPTKYNKVCKETLNKSVKRIRFILSLTYVSIIVGSAYPTYVFFKTGKLYSLTGVLIPGFEEGSKAERNWNAIYLIGSSIIAGLSLCCLQVFSGIVCDTIIVTSDIIVFEIEQFSEHLERNDLKPNEVRLRAKRIILQILKSDQCTAEITDGFYFYFFLSPYLLTYAIGVAIYCQYLMNFPCGYGIAGMSYVQLFYLCLMGQIVVDSKEKIRIAFGLFNWYLIRDMEVLRDIGYILHQVQNCTLITMGPFEILSYEFGGILTQRILSFVMLLINFGK</sequence>
<organism evidence="2">
    <name type="scientific">Mayetiola destructor</name>
    <name type="common">Hessian fly</name>
    <dbReference type="NCBI Taxonomy" id="39758"/>
    <lineage>
        <taxon>Eukaryota</taxon>
        <taxon>Metazoa</taxon>
        <taxon>Ecdysozoa</taxon>
        <taxon>Arthropoda</taxon>
        <taxon>Hexapoda</taxon>
        <taxon>Insecta</taxon>
        <taxon>Pterygota</taxon>
        <taxon>Neoptera</taxon>
        <taxon>Endopterygota</taxon>
        <taxon>Diptera</taxon>
        <taxon>Nematocera</taxon>
        <taxon>Sciaroidea</taxon>
        <taxon>Cecidomyiidae</taxon>
        <taxon>Mayetiola</taxon>
    </lineage>
</organism>
<keyword evidence="1" id="KW-0472">Membrane</keyword>
<keyword evidence="2" id="KW-0675">Receptor</keyword>
<feature type="transmembrane region" description="Helical" evidence="1">
    <location>
        <begin position="92"/>
        <end position="113"/>
    </location>
</feature>
<feature type="transmembrane region" description="Helical" evidence="1">
    <location>
        <begin position="288"/>
        <end position="313"/>
    </location>
</feature>
<feature type="transmembrane region" description="Helical" evidence="1">
    <location>
        <begin position="319"/>
        <end position="340"/>
    </location>
</feature>
<feature type="transmembrane region" description="Helical" evidence="1">
    <location>
        <begin position="207"/>
        <end position="227"/>
    </location>
</feature>
<accession>A0A1D8GZG3</accession>
<dbReference type="AlphaFoldDB" id="A0A1D8GZG3"/>
<evidence type="ECO:0000256" key="1">
    <source>
        <dbReference type="SAM" id="Phobius"/>
    </source>
</evidence>
<reference evidence="2" key="1">
    <citation type="journal article" date="2016" name="Front. Cell. Neurosci.">
        <title>A Sex Pheromone Receptor in the Hessian Fly Mayetiola destructor (Diptera, Cecidomyiidae).</title>
        <authorList>
            <person name="Andersson M.N."/>
            <person name="Corcoran J.A."/>
            <person name="Zhang D.D."/>
            <person name="Hillbur Y."/>
            <person name="Newcomb R.D."/>
            <person name="Lofstedt C."/>
        </authorList>
    </citation>
    <scope>NUCLEOTIDE SEQUENCE</scope>
</reference>
<evidence type="ECO:0000313" key="2">
    <source>
        <dbReference type="EMBL" id="AOT85632.1"/>
    </source>
</evidence>
<name>A0A1D8GZG3_MAYDE</name>
<protein>
    <submittedName>
        <fullName evidence="2">Odorant receptor 116</fullName>
    </submittedName>
</protein>
<feature type="transmembrane region" description="Helical" evidence="1">
    <location>
        <begin position="62"/>
        <end position="80"/>
    </location>
</feature>
<keyword evidence="1" id="KW-1133">Transmembrane helix</keyword>